<feature type="domain" description="STAS" evidence="3">
    <location>
        <begin position="3"/>
        <end position="112"/>
    </location>
</feature>
<proteinExistence type="inferred from homology"/>
<name>A0A0K2GCG2_NITMO</name>
<dbReference type="InterPro" id="IPR003658">
    <property type="entry name" value="Anti-sigma_ant"/>
</dbReference>
<comment type="similarity">
    <text evidence="1 2">Belongs to the anti-sigma-factor antagonist family.</text>
</comment>
<dbReference type="KEGG" id="nmv:NITMOv2_2127"/>
<accession>A0A0K2GCG2</accession>
<evidence type="ECO:0000259" key="3">
    <source>
        <dbReference type="PROSITE" id="PS50801"/>
    </source>
</evidence>
<dbReference type="SUPFAM" id="SSF52091">
    <property type="entry name" value="SpoIIaa-like"/>
    <property type="match status" value="1"/>
</dbReference>
<gene>
    <name evidence="4" type="ORF">NITMOv2_2127</name>
</gene>
<dbReference type="OrthoDB" id="5456061at2"/>
<dbReference type="AlphaFoldDB" id="A0A0K2GCG2"/>
<dbReference type="PATRIC" id="fig|42253.5.peg.2096"/>
<organism evidence="4 5">
    <name type="scientific">Nitrospira moscoviensis</name>
    <dbReference type="NCBI Taxonomy" id="42253"/>
    <lineage>
        <taxon>Bacteria</taxon>
        <taxon>Pseudomonadati</taxon>
        <taxon>Nitrospirota</taxon>
        <taxon>Nitrospiria</taxon>
        <taxon>Nitrospirales</taxon>
        <taxon>Nitrospiraceae</taxon>
        <taxon>Nitrospira</taxon>
    </lineage>
</organism>
<dbReference type="Proteomes" id="UP000069205">
    <property type="component" value="Chromosome"/>
</dbReference>
<dbReference type="GO" id="GO:0043856">
    <property type="term" value="F:anti-sigma factor antagonist activity"/>
    <property type="evidence" value="ECO:0007669"/>
    <property type="project" value="InterPro"/>
</dbReference>
<dbReference type="PANTHER" id="PTHR33495:SF2">
    <property type="entry name" value="ANTI-SIGMA FACTOR ANTAGONIST TM_1081-RELATED"/>
    <property type="match status" value="1"/>
</dbReference>
<dbReference type="CDD" id="cd07043">
    <property type="entry name" value="STAS_anti-anti-sigma_factors"/>
    <property type="match status" value="1"/>
</dbReference>
<dbReference type="EMBL" id="CP011801">
    <property type="protein sequence ID" value="ALA58544.1"/>
    <property type="molecule type" value="Genomic_DNA"/>
</dbReference>
<sequence length="116" mass="12958">MAMQIKERPVPNGVVLDMNGDLTYTNREQFKTAVEALRQKGCRHLLLNMAEVRFVDSSGLGLLALVAQNFKLTQGRISMLRPQSYVREILSLANIPKLIQIYENEDDALAGRAQAA</sequence>
<evidence type="ECO:0000313" key="4">
    <source>
        <dbReference type="EMBL" id="ALA58544.1"/>
    </source>
</evidence>
<evidence type="ECO:0000256" key="1">
    <source>
        <dbReference type="ARBA" id="ARBA00009013"/>
    </source>
</evidence>
<dbReference type="Pfam" id="PF01740">
    <property type="entry name" value="STAS"/>
    <property type="match status" value="1"/>
</dbReference>
<dbReference type="InterPro" id="IPR002645">
    <property type="entry name" value="STAS_dom"/>
</dbReference>
<protein>
    <recommendedName>
        <fullName evidence="2">Anti-sigma factor antagonist</fullName>
    </recommendedName>
</protein>
<dbReference type="RefSeq" id="WP_053379696.1">
    <property type="nucleotide sequence ID" value="NZ_CP011801.1"/>
</dbReference>
<dbReference type="PANTHER" id="PTHR33495">
    <property type="entry name" value="ANTI-SIGMA FACTOR ANTAGONIST TM_1081-RELATED-RELATED"/>
    <property type="match status" value="1"/>
</dbReference>
<reference evidence="4 5" key="1">
    <citation type="journal article" date="2015" name="Proc. Natl. Acad. Sci. U.S.A.">
        <title>Expanded metabolic versatility of ubiquitous nitrite-oxidizing bacteria from the genus Nitrospira.</title>
        <authorList>
            <person name="Koch H."/>
            <person name="Lucker S."/>
            <person name="Albertsen M."/>
            <person name="Kitzinger K."/>
            <person name="Herbold C."/>
            <person name="Spieck E."/>
            <person name="Nielsen P.H."/>
            <person name="Wagner M."/>
            <person name="Daims H."/>
        </authorList>
    </citation>
    <scope>NUCLEOTIDE SEQUENCE [LARGE SCALE GENOMIC DNA]</scope>
    <source>
        <strain evidence="4 5">NSP M-1</strain>
    </source>
</reference>
<dbReference type="NCBIfam" id="TIGR00377">
    <property type="entry name" value="ant_ant_sig"/>
    <property type="match status" value="1"/>
</dbReference>
<keyword evidence="5" id="KW-1185">Reference proteome</keyword>
<dbReference type="InterPro" id="IPR036513">
    <property type="entry name" value="STAS_dom_sf"/>
</dbReference>
<evidence type="ECO:0000256" key="2">
    <source>
        <dbReference type="RuleBase" id="RU003749"/>
    </source>
</evidence>
<dbReference type="STRING" id="42253.NITMOv2_2127"/>
<evidence type="ECO:0000313" key="5">
    <source>
        <dbReference type="Proteomes" id="UP000069205"/>
    </source>
</evidence>
<dbReference type="PROSITE" id="PS50801">
    <property type="entry name" value="STAS"/>
    <property type="match status" value="1"/>
</dbReference>
<dbReference type="Gene3D" id="3.30.750.24">
    <property type="entry name" value="STAS domain"/>
    <property type="match status" value="1"/>
</dbReference>